<comment type="caution">
    <text evidence="3">The sequence shown here is derived from an EMBL/GenBank/DDBJ whole genome shotgun (WGS) entry which is preliminary data.</text>
</comment>
<dbReference type="AlphaFoldDB" id="A0ABD3LVQ0"/>
<protein>
    <recommendedName>
        <fullName evidence="2">Alpha/beta hydrolase fold-3 domain-containing protein</fullName>
    </recommendedName>
</protein>
<accession>A0ABD3LVQ0</accession>
<dbReference type="InterPro" id="IPR029058">
    <property type="entry name" value="AB_hydrolase_fold"/>
</dbReference>
<dbReference type="PANTHER" id="PTHR23024:SF546">
    <property type="entry name" value="CARBOXYLESTERASE 120-RELATED"/>
    <property type="match status" value="1"/>
</dbReference>
<dbReference type="EMBL" id="JBJKBG010000001">
    <property type="protein sequence ID" value="KAL3755855.1"/>
    <property type="molecule type" value="Genomic_DNA"/>
</dbReference>
<evidence type="ECO:0000259" key="2">
    <source>
        <dbReference type="Pfam" id="PF07859"/>
    </source>
</evidence>
<dbReference type="Pfam" id="PF07859">
    <property type="entry name" value="Abhydrolase_3"/>
    <property type="match status" value="1"/>
</dbReference>
<reference evidence="3 4" key="1">
    <citation type="submission" date="2024-11" db="EMBL/GenBank/DDBJ databases">
        <title>Chromosome-level genome assembly of Eucalyptus globulus Labill. provides insights into its genome evolution.</title>
        <authorList>
            <person name="Li X."/>
        </authorList>
    </citation>
    <scope>NUCLEOTIDE SEQUENCE [LARGE SCALE GENOMIC DNA]</scope>
    <source>
        <strain evidence="3">CL2024</strain>
        <tissue evidence="3">Fresh tender leaves</tissue>
    </source>
</reference>
<evidence type="ECO:0000313" key="3">
    <source>
        <dbReference type="EMBL" id="KAL3755855.1"/>
    </source>
</evidence>
<keyword evidence="4" id="KW-1185">Reference proteome</keyword>
<sequence length="394" mass="42790">MSITCANLAAPQGCNHTHAARHEAISIPPFASSLPCNALCFNTMSTETASSNLTVNPLAHFQVTLNPDGTLNRDRFVFPDTSASPDPIPSAGPVLSKDIPINPSHNTWARIFLPHHHARSCSEEKLPLIVYYHGGGFILCSPASNIFHELCITLARELSAVVVSVKYRLAPEHQLPLAYDDAVEALHWIKTAREEWLVEHADLSTCYLMGSSAGGNLAFHAGLRTSASPEGLEPLKIRGLILHHPFFGGTQRTPSELRLANNHILPLAAIDLMWELSLPLGVDRDHEYCNLAVDGSSKLSEGVDKMRSLGWRLLVTGCDGDPLIDRQVELVKLLKEKGLRVVSDFTEGGYHINEAIEPDKSQPLVLTLKSFMSTTVAGQDAVGPPNGISMQIAA</sequence>
<organism evidence="3 4">
    <name type="scientific">Eucalyptus globulus</name>
    <name type="common">Tasmanian blue gum</name>
    <dbReference type="NCBI Taxonomy" id="34317"/>
    <lineage>
        <taxon>Eukaryota</taxon>
        <taxon>Viridiplantae</taxon>
        <taxon>Streptophyta</taxon>
        <taxon>Embryophyta</taxon>
        <taxon>Tracheophyta</taxon>
        <taxon>Spermatophyta</taxon>
        <taxon>Magnoliopsida</taxon>
        <taxon>eudicotyledons</taxon>
        <taxon>Gunneridae</taxon>
        <taxon>Pentapetalae</taxon>
        <taxon>rosids</taxon>
        <taxon>malvids</taxon>
        <taxon>Myrtales</taxon>
        <taxon>Myrtaceae</taxon>
        <taxon>Myrtoideae</taxon>
        <taxon>Eucalypteae</taxon>
        <taxon>Eucalyptus</taxon>
    </lineage>
</organism>
<evidence type="ECO:0000256" key="1">
    <source>
        <dbReference type="ARBA" id="ARBA00010515"/>
    </source>
</evidence>
<dbReference type="Gene3D" id="3.40.50.1820">
    <property type="entry name" value="alpha/beta hydrolase"/>
    <property type="match status" value="1"/>
</dbReference>
<proteinExistence type="inferred from homology"/>
<dbReference type="InterPro" id="IPR050466">
    <property type="entry name" value="Carboxylest/Gibb_receptor"/>
</dbReference>
<comment type="similarity">
    <text evidence="1">Belongs to the 'GDXG' lipolytic enzyme family.</text>
</comment>
<feature type="domain" description="Alpha/beta hydrolase fold-3" evidence="2">
    <location>
        <begin position="129"/>
        <end position="351"/>
    </location>
</feature>
<gene>
    <name evidence="3" type="ORF">ACJRO7_002841</name>
</gene>
<dbReference type="InterPro" id="IPR013094">
    <property type="entry name" value="AB_hydrolase_3"/>
</dbReference>
<dbReference type="Proteomes" id="UP001634007">
    <property type="component" value="Unassembled WGS sequence"/>
</dbReference>
<evidence type="ECO:0000313" key="4">
    <source>
        <dbReference type="Proteomes" id="UP001634007"/>
    </source>
</evidence>
<dbReference type="PANTHER" id="PTHR23024">
    <property type="entry name" value="ARYLACETAMIDE DEACETYLASE"/>
    <property type="match status" value="1"/>
</dbReference>
<dbReference type="SUPFAM" id="SSF53474">
    <property type="entry name" value="alpha/beta-Hydrolases"/>
    <property type="match status" value="1"/>
</dbReference>
<name>A0ABD3LVQ0_EUCGL</name>